<evidence type="ECO:0000256" key="1">
    <source>
        <dbReference type="SAM" id="SignalP"/>
    </source>
</evidence>
<sequence>MRTVFVFACVIVGALAVSTLEAEEDKLKRIHDECQSNPATYVDHELLHNLSQNLDNPQVGAHMLCESVKVGLQKENGDLDLAVIKSKISLSVSDKAKVDRLVRECAVKKNTAEKTAINLFMCLDKDGVTYFHEF</sequence>
<organism evidence="2 3">
    <name type="scientific">Rhamnusium bicolor</name>
    <dbReference type="NCBI Taxonomy" id="1586634"/>
    <lineage>
        <taxon>Eukaryota</taxon>
        <taxon>Metazoa</taxon>
        <taxon>Ecdysozoa</taxon>
        <taxon>Arthropoda</taxon>
        <taxon>Hexapoda</taxon>
        <taxon>Insecta</taxon>
        <taxon>Pterygota</taxon>
        <taxon>Neoptera</taxon>
        <taxon>Endopterygota</taxon>
        <taxon>Coleoptera</taxon>
        <taxon>Polyphaga</taxon>
        <taxon>Cucujiformia</taxon>
        <taxon>Chrysomeloidea</taxon>
        <taxon>Cerambycidae</taxon>
        <taxon>Lepturinae</taxon>
        <taxon>Rhagiini</taxon>
        <taxon>Rhamnusium</taxon>
    </lineage>
</organism>
<dbReference type="EMBL" id="JANEYF010004127">
    <property type="protein sequence ID" value="KAJ8932136.1"/>
    <property type="molecule type" value="Genomic_DNA"/>
</dbReference>
<accession>A0AAV8X0U2</accession>
<dbReference type="CDD" id="cd23992">
    <property type="entry name" value="PBP_GOBP"/>
    <property type="match status" value="1"/>
</dbReference>
<dbReference type="InterPro" id="IPR006170">
    <property type="entry name" value="PBP/GOBP"/>
</dbReference>
<feature type="chain" id="PRO_5043843813" evidence="1">
    <location>
        <begin position="17"/>
        <end position="134"/>
    </location>
</feature>
<protein>
    <submittedName>
        <fullName evidence="2">Uncharacterized protein</fullName>
    </submittedName>
</protein>
<dbReference type="Pfam" id="PF01395">
    <property type="entry name" value="PBP_GOBP"/>
    <property type="match status" value="1"/>
</dbReference>
<dbReference type="GO" id="GO:0005549">
    <property type="term" value="F:odorant binding"/>
    <property type="evidence" value="ECO:0007669"/>
    <property type="project" value="InterPro"/>
</dbReference>
<dbReference type="Gene3D" id="1.10.238.20">
    <property type="entry name" value="Pheromone/general odorant binding protein domain"/>
    <property type="match status" value="1"/>
</dbReference>
<dbReference type="SUPFAM" id="SSF47565">
    <property type="entry name" value="Insect pheromone/odorant-binding proteins"/>
    <property type="match status" value="1"/>
</dbReference>
<dbReference type="Proteomes" id="UP001162156">
    <property type="component" value="Unassembled WGS sequence"/>
</dbReference>
<name>A0AAV8X0U2_9CUCU</name>
<feature type="signal peptide" evidence="1">
    <location>
        <begin position="1"/>
        <end position="16"/>
    </location>
</feature>
<proteinExistence type="predicted"/>
<evidence type="ECO:0000313" key="2">
    <source>
        <dbReference type="EMBL" id="KAJ8932136.1"/>
    </source>
</evidence>
<comment type="caution">
    <text evidence="2">The sequence shown here is derived from an EMBL/GenBank/DDBJ whole genome shotgun (WGS) entry which is preliminary data.</text>
</comment>
<gene>
    <name evidence="2" type="ORF">NQ314_014920</name>
</gene>
<keyword evidence="3" id="KW-1185">Reference proteome</keyword>
<dbReference type="InterPro" id="IPR036728">
    <property type="entry name" value="PBP_GOBP_sf"/>
</dbReference>
<dbReference type="AlphaFoldDB" id="A0AAV8X0U2"/>
<reference evidence="2" key="1">
    <citation type="journal article" date="2023" name="Insect Mol. Biol.">
        <title>Genome sequencing provides insights into the evolution of gene families encoding plant cell wall-degrading enzymes in longhorned beetles.</title>
        <authorList>
            <person name="Shin N.R."/>
            <person name="Okamura Y."/>
            <person name="Kirsch R."/>
            <person name="Pauchet Y."/>
        </authorList>
    </citation>
    <scope>NUCLEOTIDE SEQUENCE</scope>
    <source>
        <strain evidence="2">RBIC_L_NR</strain>
    </source>
</reference>
<keyword evidence="1" id="KW-0732">Signal</keyword>
<evidence type="ECO:0000313" key="3">
    <source>
        <dbReference type="Proteomes" id="UP001162156"/>
    </source>
</evidence>